<dbReference type="GO" id="GO:0140284">
    <property type="term" value="C:endoplasmic reticulum-endosome membrane contact site"/>
    <property type="evidence" value="ECO:0007669"/>
    <property type="project" value="TreeGrafter"/>
</dbReference>
<dbReference type="PANTHER" id="PTHR46384:SF1">
    <property type="entry name" value="MOTILE SPERM DOMAIN-CONTAINING PROTEIN 2"/>
    <property type="match status" value="1"/>
</dbReference>
<dbReference type="InterPro" id="IPR036273">
    <property type="entry name" value="CRAL/TRIO_N_dom_sf"/>
</dbReference>
<dbReference type="OrthoDB" id="75724at2759"/>
<proteinExistence type="predicted"/>
<dbReference type="AlphaFoldDB" id="A0A443Q7K4"/>
<evidence type="ECO:0000313" key="1">
    <source>
        <dbReference type="EMBL" id="RWR99003.1"/>
    </source>
</evidence>
<evidence type="ECO:0000313" key="2">
    <source>
        <dbReference type="Proteomes" id="UP000285301"/>
    </source>
</evidence>
<name>A0A443Q7K4_9ACAR</name>
<reference evidence="1 2" key="1">
    <citation type="journal article" date="2018" name="Gigascience">
        <title>Genomes of trombidid mites reveal novel predicted allergens and laterally-transferred genes associated with secondary metabolism.</title>
        <authorList>
            <person name="Dong X."/>
            <person name="Chaisiri K."/>
            <person name="Xia D."/>
            <person name="Armstrong S.D."/>
            <person name="Fang Y."/>
            <person name="Donnelly M.J."/>
            <person name="Kadowaki T."/>
            <person name="McGarry J.W."/>
            <person name="Darby A.C."/>
            <person name="Makepeace B.L."/>
        </authorList>
    </citation>
    <scope>NUCLEOTIDE SEQUENCE [LARGE SCALE GENOMIC DNA]</scope>
    <source>
        <strain evidence="1">UoL-WK</strain>
    </source>
</reference>
<dbReference type="Proteomes" id="UP000285301">
    <property type="component" value="Unassembled WGS sequence"/>
</dbReference>
<dbReference type="Gene3D" id="3.40.525.10">
    <property type="entry name" value="CRAL-TRIO lipid binding domain"/>
    <property type="match status" value="1"/>
</dbReference>
<accession>A0A443Q7K4</accession>
<dbReference type="EMBL" id="NCKU01017349">
    <property type="protein sequence ID" value="RWR99003.1"/>
    <property type="molecule type" value="Genomic_DNA"/>
</dbReference>
<dbReference type="InterPro" id="IPR053012">
    <property type="entry name" value="ER-organelle_contact"/>
</dbReference>
<dbReference type="SUPFAM" id="SSF46938">
    <property type="entry name" value="CRAL/TRIO N-terminal domain"/>
    <property type="match status" value="1"/>
</dbReference>
<comment type="caution">
    <text evidence="1">The sequence shown here is derived from an EMBL/GenBank/DDBJ whole genome shotgun (WGS) entry which is preliminary data.</text>
</comment>
<gene>
    <name evidence="1" type="ORF">B4U79_17087</name>
</gene>
<protein>
    <submittedName>
        <fullName evidence="1">Motile sperm domain-containing protein 2-like isoform X1</fullName>
    </submittedName>
</protein>
<keyword evidence="2" id="KW-1185">Reference proteome</keyword>
<sequence>KLAKIQEALFNMWKEDSDLFDELDVQNIIQNRVYLDRFLLRQHGNVKKTIDVVKEALIWRKEKKISHITPSEIPLEFYDVDSVVIHGTDRDGNVVFFYQVKYTIIIEETREASLRLSIAKVFLTIEEGLANDKGFVVFFMLPTCQ</sequence>
<dbReference type="PANTHER" id="PTHR46384">
    <property type="entry name" value="MOTILE SPERM DOMAIN-CONTAINING PROTEIN 2"/>
    <property type="match status" value="1"/>
</dbReference>
<dbReference type="GO" id="GO:0012505">
    <property type="term" value="C:endomembrane system"/>
    <property type="evidence" value="ECO:0007669"/>
    <property type="project" value="TreeGrafter"/>
</dbReference>
<feature type="non-terminal residue" evidence="1">
    <location>
        <position position="1"/>
    </location>
</feature>
<organism evidence="1 2">
    <name type="scientific">Dinothrombium tinctorium</name>
    <dbReference type="NCBI Taxonomy" id="1965070"/>
    <lineage>
        <taxon>Eukaryota</taxon>
        <taxon>Metazoa</taxon>
        <taxon>Ecdysozoa</taxon>
        <taxon>Arthropoda</taxon>
        <taxon>Chelicerata</taxon>
        <taxon>Arachnida</taxon>
        <taxon>Acari</taxon>
        <taxon>Acariformes</taxon>
        <taxon>Trombidiformes</taxon>
        <taxon>Prostigmata</taxon>
        <taxon>Anystina</taxon>
        <taxon>Parasitengona</taxon>
        <taxon>Trombidioidea</taxon>
        <taxon>Trombidiidae</taxon>
        <taxon>Dinothrombium</taxon>
    </lineage>
</organism>
<dbReference type="InterPro" id="IPR036865">
    <property type="entry name" value="CRAL-TRIO_dom_sf"/>
</dbReference>